<evidence type="ECO:0000256" key="1">
    <source>
        <dbReference type="SAM" id="SignalP"/>
    </source>
</evidence>
<dbReference type="Proteomes" id="UP000178570">
    <property type="component" value="Unassembled WGS sequence"/>
</dbReference>
<gene>
    <name evidence="2" type="ORF">A2570_03260</name>
</gene>
<name>A0A1G1XKY5_9BACT</name>
<dbReference type="EMBL" id="MHHY01000009">
    <property type="protein sequence ID" value="OGY40270.1"/>
    <property type="molecule type" value="Genomic_DNA"/>
</dbReference>
<keyword evidence="1" id="KW-0732">Signal</keyword>
<feature type="signal peptide" evidence="1">
    <location>
        <begin position="1"/>
        <end position="23"/>
    </location>
</feature>
<reference evidence="2 3" key="1">
    <citation type="journal article" date="2016" name="Nat. Commun.">
        <title>Thousands of microbial genomes shed light on interconnected biogeochemical processes in an aquifer system.</title>
        <authorList>
            <person name="Anantharaman K."/>
            <person name="Brown C.T."/>
            <person name="Hug L.A."/>
            <person name="Sharon I."/>
            <person name="Castelle C.J."/>
            <person name="Probst A.J."/>
            <person name="Thomas B.C."/>
            <person name="Singh A."/>
            <person name="Wilkins M.J."/>
            <person name="Karaoz U."/>
            <person name="Brodie E.L."/>
            <person name="Williams K.H."/>
            <person name="Hubbard S.S."/>
            <person name="Banfield J.F."/>
        </authorList>
    </citation>
    <scope>NUCLEOTIDE SEQUENCE [LARGE SCALE GENOMIC DNA]</scope>
</reference>
<dbReference type="AlphaFoldDB" id="A0A1G1XKY5"/>
<feature type="chain" id="PRO_5009581352" evidence="1">
    <location>
        <begin position="24"/>
        <end position="80"/>
    </location>
</feature>
<accession>A0A1G1XKY5</accession>
<sequence length="80" mass="8556">MNKKIILIAVLIFLFTQACSCSALLGPPGGGQGIADEAAGQVTKCEPGPNADDSTRFWAWVYILEARMAGKDCPDGWIKQ</sequence>
<protein>
    <submittedName>
        <fullName evidence="2">Uncharacterized protein</fullName>
    </submittedName>
</protein>
<evidence type="ECO:0000313" key="2">
    <source>
        <dbReference type="EMBL" id="OGY40270.1"/>
    </source>
</evidence>
<organism evidence="2 3">
    <name type="scientific">Candidatus Brennerbacteria bacterium RIFOXYD1_FULL_41_16</name>
    <dbReference type="NCBI Taxonomy" id="1797529"/>
    <lineage>
        <taxon>Bacteria</taxon>
        <taxon>Candidatus Brenneribacteriota</taxon>
    </lineage>
</organism>
<dbReference type="PROSITE" id="PS51257">
    <property type="entry name" value="PROKAR_LIPOPROTEIN"/>
    <property type="match status" value="1"/>
</dbReference>
<comment type="caution">
    <text evidence="2">The sequence shown here is derived from an EMBL/GenBank/DDBJ whole genome shotgun (WGS) entry which is preliminary data.</text>
</comment>
<evidence type="ECO:0000313" key="3">
    <source>
        <dbReference type="Proteomes" id="UP000178570"/>
    </source>
</evidence>
<proteinExistence type="predicted"/>